<gene>
    <name evidence="2" type="ORF">B9Z65_2613</name>
</gene>
<reference evidence="2 3" key="1">
    <citation type="submission" date="2017-05" db="EMBL/GenBank/DDBJ databases">
        <title>Draft genome sequence of Elsinoe australis.</title>
        <authorList>
            <person name="Cheng Q."/>
        </authorList>
    </citation>
    <scope>NUCLEOTIDE SEQUENCE [LARGE SCALE GENOMIC DNA]</scope>
    <source>
        <strain evidence="2 3">NL1</strain>
    </source>
</reference>
<protein>
    <submittedName>
        <fullName evidence="2">Uncharacterized protein</fullName>
    </submittedName>
</protein>
<dbReference type="AlphaFoldDB" id="A0A2P8A428"/>
<feature type="region of interest" description="Disordered" evidence="1">
    <location>
        <begin position="133"/>
        <end position="309"/>
    </location>
</feature>
<dbReference type="OrthoDB" id="5426872at2759"/>
<sequence>MNHLLPSYPPVHTHHSRPLSLEAAQSKVDHYLSSLRTTPHHHPDALITPGGVTFHPSSGPVGNLQITNLRRISSGLAGENLSLSPDDLLALELSARKAGAGLKREADDAEDEDNDSFVFDGDVLRRRLKEGVGLSGIGPSRQRGLEKSDGTPVRGVLKKRKTEEGSQEVGLGDSQDSVSAGALRRRDERRHSLVKVEEGPEGDGEEKPEKEWMDMQEWAETRQPLEGEVGDRDGAPVVRQDGVEPVVRETVTDGDGEVRVKNEDGTPLKSKFTEAQKAQRKENKKQRKKEQQLKKEWERSGHRPGPPLI</sequence>
<feature type="compositionally biased region" description="Basic and acidic residues" evidence="1">
    <location>
        <begin position="184"/>
        <end position="198"/>
    </location>
</feature>
<feature type="compositionally biased region" description="Basic and acidic residues" evidence="1">
    <location>
        <begin position="289"/>
        <end position="301"/>
    </location>
</feature>
<proteinExistence type="predicted"/>
<keyword evidence="3" id="KW-1185">Reference proteome</keyword>
<comment type="caution">
    <text evidence="2">The sequence shown here is derived from an EMBL/GenBank/DDBJ whole genome shotgun (WGS) entry which is preliminary data.</text>
</comment>
<feature type="compositionally biased region" description="Basic and acidic residues" evidence="1">
    <location>
        <begin position="205"/>
        <end position="234"/>
    </location>
</feature>
<dbReference type="Proteomes" id="UP000243723">
    <property type="component" value="Unassembled WGS sequence"/>
</dbReference>
<evidence type="ECO:0000313" key="3">
    <source>
        <dbReference type="Proteomes" id="UP000243723"/>
    </source>
</evidence>
<organism evidence="2 3">
    <name type="scientific">Elsinoe australis</name>
    <dbReference type="NCBI Taxonomy" id="40998"/>
    <lineage>
        <taxon>Eukaryota</taxon>
        <taxon>Fungi</taxon>
        <taxon>Dikarya</taxon>
        <taxon>Ascomycota</taxon>
        <taxon>Pezizomycotina</taxon>
        <taxon>Dothideomycetes</taxon>
        <taxon>Dothideomycetidae</taxon>
        <taxon>Myriangiales</taxon>
        <taxon>Elsinoaceae</taxon>
        <taxon>Elsinoe</taxon>
    </lineage>
</organism>
<feature type="compositionally biased region" description="Basic and acidic residues" evidence="1">
    <location>
        <begin position="246"/>
        <end position="281"/>
    </location>
</feature>
<evidence type="ECO:0000256" key="1">
    <source>
        <dbReference type="SAM" id="MobiDB-lite"/>
    </source>
</evidence>
<evidence type="ECO:0000313" key="2">
    <source>
        <dbReference type="EMBL" id="PSK55224.1"/>
    </source>
</evidence>
<accession>A0A2P8A428</accession>
<name>A0A2P8A428_9PEZI</name>
<dbReference type="EMBL" id="NHZQ01000067">
    <property type="protein sequence ID" value="PSK55224.1"/>
    <property type="molecule type" value="Genomic_DNA"/>
</dbReference>